<dbReference type="AlphaFoldDB" id="H2YQ80"/>
<evidence type="ECO:0000256" key="4">
    <source>
        <dbReference type="ARBA" id="ARBA00007762"/>
    </source>
</evidence>
<keyword evidence="24" id="KW-1185">Reference proteome</keyword>
<reference evidence="24" key="1">
    <citation type="submission" date="2003-08" db="EMBL/GenBank/DDBJ databases">
        <authorList>
            <person name="Birren B."/>
            <person name="Nusbaum C."/>
            <person name="Abebe A."/>
            <person name="Abouelleil A."/>
            <person name="Adekoya E."/>
            <person name="Ait-zahra M."/>
            <person name="Allen N."/>
            <person name="Allen T."/>
            <person name="An P."/>
            <person name="Anderson M."/>
            <person name="Anderson S."/>
            <person name="Arachchi H."/>
            <person name="Armbruster J."/>
            <person name="Bachantsang P."/>
            <person name="Baldwin J."/>
            <person name="Barry A."/>
            <person name="Bayul T."/>
            <person name="Blitshsteyn B."/>
            <person name="Bloom T."/>
            <person name="Blye J."/>
            <person name="Boguslavskiy L."/>
            <person name="Borowsky M."/>
            <person name="Boukhgalter B."/>
            <person name="Brunache A."/>
            <person name="Butler J."/>
            <person name="Calixte N."/>
            <person name="Calvo S."/>
            <person name="Camarata J."/>
            <person name="Campo K."/>
            <person name="Chang J."/>
            <person name="Cheshatsang Y."/>
            <person name="Citroen M."/>
            <person name="Collymore A."/>
            <person name="Considine T."/>
            <person name="Cook A."/>
            <person name="Cooke P."/>
            <person name="Corum B."/>
            <person name="Cuomo C."/>
            <person name="David R."/>
            <person name="Dawoe T."/>
            <person name="Degray S."/>
            <person name="Dodge S."/>
            <person name="Dooley K."/>
            <person name="Dorje P."/>
            <person name="Dorjee K."/>
            <person name="Dorris L."/>
            <person name="Duffey N."/>
            <person name="Dupes A."/>
            <person name="Elkins T."/>
            <person name="Engels R."/>
            <person name="Erickson J."/>
            <person name="Farina A."/>
            <person name="Faro S."/>
            <person name="Ferreira P."/>
            <person name="Fischer H."/>
            <person name="Fitzgerald M."/>
            <person name="Foley K."/>
            <person name="Gage D."/>
            <person name="Galagan J."/>
            <person name="Gearin G."/>
            <person name="Gnerre S."/>
            <person name="Gnirke A."/>
            <person name="Goyette A."/>
            <person name="Graham J."/>
            <person name="Grandbois E."/>
            <person name="Gyaltsen K."/>
            <person name="Hafez N."/>
            <person name="Hagopian D."/>
            <person name="Hagos B."/>
            <person name="Hall J."/>
            <person name="Hatcher B."/>
            <person name="Heller A."/>
            <person name="Higgins H."/>
            <person name="Honan T."/>
            <person name="Horn A."/>
            <person name="Houde N."/>
            <person name="Hughes L."/>
            <person name="Hulme W."/>
            <person name="Husby E."/>
            <person name="Iliev I."/>
            <person name="Jaffe D."/>
            <person name="Jones C."/>
            <person name="Kamal M."/>
            <person name="Kamat A."/>
            <person name="Kamvysselis M."/>
            <person name="Karlsson E."/>
            <person name="Kells C."/>
            <person name="Kieu A."/>
            <person name="Kisner P."/>
            <person name="Kodira C."/>
            <person name="Kulbokas E."/>
            <person name="Labutti K."/>
            <person name="Lama D."/>
            <person name="Landers T."/>
            <person name="Leger J."/>
            <person name="Levine S."/>
            <person name="Lewis D."/>
            <person name="Lewis T."/>
            <person name="Lindblad-toh K."/>
            <person name="Liu X."/>
            <person name="Lokyitsang T."/>
            <person name="Lokyitsang Y."/>
            <person name="Lucien O."/>
            <person name="Lui A."/>
            <person name="Ma L.J."/>
            <person name="Mabbitt R."/>
            <person name="Macdonald J."/>
            <person name="Maclean C."/>
            <person name="Major J."/>
            <person name="Manning J."/>
            <person name="Marabella R."/>
            <person name="Maru K."/>
            <person name="Matthews C."/>
            <person name="Mauceli E."/>
            <person name="Mccarthy M."/>
            <person name="Mcdonough S."/>
            <person name="Mcghee T."/>
            <person name="Meldrim J."/>
            <person name="Meneus L."/>
            <person name="Mesirov J."/>
            <person name="Mihalev A."/>
            <person name="Mihova T."/>
            <person name="Mikkelsen T."/>
            <person name="Mlenga V."/>
            <person name="Moru K."/>
            <person name="Mozes J."/>
            <person name="Mulrain L."/>
            <person name="Munson G."/>
            <person name="Naylor J."/>
            <person name="Newes C."/>
            <person name="Nguyen C."/>
            <person name="Nguyen N."/>
            <person name="Nguyen T."/>
            <person name="Nicol R."/>
            <person name="Nielsen C."/>
            <person name="Nizzari M."/>
            <person name="Norbu C."/>
            <person name="Norbu N."/>
            <person name="O'donnell P."/>
            <person name="Okoawo O."/>
            <person name="O'leary S."/>
            <person name="Omotosho B."/>
            <person name="O'neill K."/>
            <person name="Osman S."/>
            <person name="Parker S."/>
            <person name="Perrin D."/>
            <person name="Phunkhang P."/>
            <person name="Piqani B."/>
            <person name="Purcell S."/>
            <person name="Rachupka T."/>
            <person name="Ramasamy U."/>
            <person name="Rameau R."/>
            <person name="Ray V."/>
            <person name="Raymond C."/>
            <person name="Retta R."/>
            <person name="Richardson S."/>
            <person name="Rise C."/>
            <person name="Rodriguez J."/>
            <person name="Rogers J."/>
            <person name="Rogov P."/>
            <person name="Rutman M."/>
            <person name="Schupbach R."/>
            <person name="Seaman C."/>
            <person name="Settipalli S."/>
            <person name="Sharpe T."/>
            <person name="Sheridan J."/>
            <person name="Sherpa N."/>
            <person name="Shi J."/>
            <person name="Smirnov S."/>
            <person name="Smith C."/>
            <person name="Sougnez C."/>
            <person name="Spencer B."/>
            <person name="Stalker J."/>
            <person name="Stange-thomann N."/>
            <person name="Stavropoulos S."/>
            <person name="Stetson K."/>
            <person name="Stone C."/>
            <person name="Stone S."/>
            <person name="Stubbs M."/>
            <person name="Talamas J."/>
            <person name="Tchuinga P."/>
            <person name="Tenzing P."/>
            <person name="Tesfaye S."/>
            <person name="Theodore J."/>
            <person name="Thoulutsang Y."/>
            <person name="Topham K."/>
            <person name="Towey S."/>
            <person name="Tsamla T."/>
            <person name="Tsomo N."/>
            <person name="Vallee D."/>
            <person name="Vassiliev H."/>
            <person name="Venkataraman V."/>
            <person name="Vinson J."/>
            <person name="Vo A."/>
            <person name="Wade C."/>
            <person name="Wang S."/>
            <person name="Wangchuk T."/>
            <person name="Wangdi T."/>
            <person name="Whittaker C."/>
            <person name="Wilkinson J."/>
            <person name="Wu Y."/>
            <person name="Wyman D."/>
            <person name="Yadav S."/>
            <person name="Yang S."/>
            <person name="Yang X."/>
            <person name="Yeager S."/>
            <person name="Yee E."/>
            <person name="Young G."/>
            <person name="Zainoun J."/>
            <person name="Zembeck L."/>
            <person name="Zimmer A."/>
            <person name="Zody M."/>
            <person name="Lander E."/>
        </authorList>
    </citation>
    <scope>NUCLEOTIDE SEQUENCE [LARGE SCALE GENOMIC DNA]</scope>
</reference>
<evidence type="ECO:0000256" key="17">
    <source>
        <dbReference type="ARBA" id="ARBA00031815"/>
    </source>
</evidence>
<evidence type="ECO:0000256" key="8">
    <source>
        <dbReference type="ARBA" id="ARBA00022490"/>
    </source>
</evidence>
<evidence type="ECO:0000256" key="9">
    <source>
        <dbReference type="ARBA" id="ARBA00022628"/>
    </source>
</evidence>
<dbReference type="GO" id="GO:0032451">
    <property type="term" value="F:demethylase activity"/>
    <property type="evidence" value="ECO:0007669"/>
    <property type="project" value="TreeGrafter"/>
</dbReference>
<dbReference type="GO" id="GO:0033787">
    <property type="term" value="F:cyanocobalamin reductase (cyanide-eliminating) (NADP+) activity"/>
    <property type="evidence" value="ECO:0007669"/>
    <property type="project" value="UniProtKB-EC"/>
</dbReference>
<evidence type="ECO:0000256" key="16">
    <source>
        <dbReference type="ARBA" id="ARBA00031313"/>
    </source>
</evidence>
<comment type="subcellular location">
    <subcellularLocation>
        <location evidence="3">Cytoplasm</location>
    </subcellularLocation>
</comment>
<dbReference type="Pfam" id="PF16690">
    <property type="entry name" value="MMACHC"/>
    <property type="match status" value="1"/>
</dbReference>
<accession>H2YQ80</accession>
<dbReference type="OMA" id="FQVGWYN"/>
<keyword evidence="8" id="KW-0963">Cytoplasm</keyword>
<evidence type="ECO:0000256" key="10">
    <source>
        <dbReference type="ARBA" id="ARBA00022630"/>
    </source>
</evidence>
<comment type="cofactor">
    <cofactor evidence="2">
        <name>FAD</name>
        <dbReference type="ChEBI" id="CHEBI:57692"/>
    </cofactor>
</comment>
<keyword evidence="12" id="KW-0274">FAD</keyword>
<dbReference type="Ensembl" id="ENSCSAVT00000007586.1">
    <property type="protein sequence ID" value="ENSCSAVP00000007488.1"/>
    <property type="gene ID" value="ENSCSAVG00000004474.1"/>
</dbReference>
<dbReference type="eggNOG" id="KOG4552">
    <property type="taxonomic scope" value="Eukaryota"/>
</dbReference>
<evidence type="ECO:0000256" key="6">
    <source>
        <dbReference type="ARBA" id="ARBA00012666"/>
    </source>
</evidence>
<dbReference type="InParanoid" id="H2YQ80"/>
<keyword evidence="9" id="KW-0170">Cobalt</keyword>
<evidence type="ECO:0000256" key="15">
    <source>
        <dbReference type="ARBA" id="ARBA00031056"/>
    </source>
</evidence>
<dbReference type="CDD" id="cd12959">
    <property type="entry name" value="MMACHC-like"/>
    <property type="match status" value="1"/>
</dbReference>
<keyword evidence="9" id="KW-0846">Cobalamin</keyword>
<dbReference type="HOGENOM" id="CLU_095722_0_0_1"/>
<dbReference type="EC" id="2.5.1.151" evidence="5"/>
<evidence type="ECO:0000256" key="1">
    <source>
        <dbReference type="ARBA" id="ARBA00001917"/>
    </source>
</evidence>
<dbReference type="Proteomes" id="UP000007875">
    <property type="component" value="Unassembled WGS sequence"/>
</dbReference>
<comment type="catalytic activity">
    <reaction evidence="21">
        <text>apo-[alkylcobalamin reductase] + adenosylcob(III)alamin + glutathione = S-adenosylglutathione + cob(I)alamin-[alkylcobalamin reductase] + H(+)</text>
        <dbReference type="Rhea" id="RHEA:63136"/>
        <dbReference type="Rhea" id="RHEA-COMP:14730"/>
        <dbReference type="Rhea" id="RHEA-COMP:14731"/>
        <dbReference type="ChEBI" id="CHEBI:15378"/>
        <dbReference type="ChEBI" id="CHEBI:18408"/>
        <dbReference type="ChEBI" id="CHEBI:57925"/>
        <dbReference type="ChEBI" id="CHEBI:60488"/>
        <dbReference type="ChEBI" id="CHEBI:83228"/>
        <dbReference type="ChEBI" id="CHEBI:146184"/>
        <dbReference type="EC" id="2.5.1.151"/>
    </reaction>
    <physiologicalReaction direction="left-to-right" evidence="21">
        <dbReference type="Rhea" id="RHEA:63137"/>
    </physiologicalReaction>
</comment>
<protein>
    <recommendedName>
        <fullName evidence="7">Cyanocobalamin reductase / alkylcobalamin dealkylase</fullName>
        <ecNumber evidence="6">1.16.1.6</ecNumber>
        <ecNumber evidence="5">2.5.1.151</ecNumber>
    </recommendedName>
    <alternativeName>
        <fullName evidence="18">Alkylcobalamin:glutathione S-alkyltransferase</fullName>
    </alternativeName>
    <alternativeName>
        <fullName evidence="17">CblC</fullName>
    </alternativeName>
    <alternativeName>
        <fullName evidence="16">Cyanocobalamin reductase (cyanide-eliminating)</fullName>
    </alternativeName>
    <alternativeName>
        <fullName evidence="15">Methylmalonic aciduria and homocystinuria type C protein</fullName>
    </alternativeName>
</protein>
<evidence type="ECO:0000256" key="22">
    <source>
        <dbReference type="ARBA" id="ARBA00049505"/>
    </source>
</evidence>
<evidence type="ECO:0000256" key="7">
    <source>
        <dbReference type="ARBA" id="ARBA00014027"/>
    </source>
</evidence>
<organism evidence="23 24">
    <name type="scientific">Ciona savignyi</name>
    <name type="common">Pacific transparent sea squirt</name>
    <dbReference type="NCBI Taxonomy" id="51511"/>
    <lineage>
        <taxon>Eukaryota</taxon>
        <taxon>Metazoa</taxon>
        <taxon>Chordata</taxon>
        <taxon>Tunicata</taxon>
        <taxon>Ascidiacea</taxon>
        <taxon>Phlebobranchia</taxon>
        <taxon>Cionidae</taxon>
        <taxon>Ciona</taxon>
    </lineage>
</organism>
<keyword evidence="13" id="KW-0521">NADP</keyword>
<dbReference type="InterPro" id="IPR032037">
    <property type="entry name" value="MMACHC"/>
</dbReference>
<dbReference type="STRING" id="51511.ENSCSAVP00000007488"/>
<evidence type="ECO:0000313" key="24">
    <source>
        <dbReference type="Proteomes" id="UP000007875"/>
    </source>
</evidence>
<comment type="catalytic activity">
    <reaction evidence="22">
        <text>apo-[alkylcobalamin reductase] + an R-cob(III)alamin + glutathione = cob(I)alamin-[alkylcobalamin reductase] + an S-substituted glutathione + H(+)</text>
        <dbReference type="Rhea" id="RHEA:40719"/>
        <dbReference type="Rhea" id="RHEA-COMP:14730"/>
        <dbReference type="Rhea" id="RHEA-COMP:14731"/>
        <dbReference type="ChEBI" id="CHEBI:15378"/>
        <dbReference type="ChEBI" id="CHEBI:57925"/>
        <dbReference type="ChEBI" id="CHEBI:60488"/>
        <dbReference type="ChEBI" id="CHEBI:83228"/>
        <dbReference type="ChEBI" id="CHEBI:90779"/>
        <dbReference type="ChEBI" id="CHEBI:140785"/>
        <dbReference type="EC" id="2.5.1.151"/>
    </reaction>
    <physiologicalReaction direction="left-to-right" evidence="22">
        <dbReference type="Rhea" id="RHEA:40720"/>
    </physiologicalReaction>
</comment>
<dbReference type="GeneTree" id="ENSGT00390000003464"/>
<evidence type="ECO:0000256" key="18">
    <source>
        <dbReference type="ARBA" id="ARBA00032650"/>
    </source>
</evidence>
<evidence type="ECO:0000256" key="5">
    <source>
        <dbReference type="ARBA" id="ARBA00012308"/>
    </source>
</evidence>
<evidence type="ECO:0000256" key="3">
    <source>
        <dbReference type="ARBA" id="ARBA00004496"/>
    </source>
</evidence>
<evidence type="ECO:0000256" key="11">
    <source>
        <dbReference type="ARBA" id="ARBA00022643"/>
    </source>
</evidence>
<evidence type="ECO:0000256" key="20">
    <source>
        <dbReference type="ARBA" id="ARBA00047958"/>
    </source>
</evidence>
<dbReference type="GO" id="GO:0005737">
    <property type="term" value="C:cytoplasm"/>
    <property type="evidence" value="ECO:0007669"/>
    <property type="project" value="UniProtKB-SubCell"/>
</dbReference>
<comment type="similarity">
    <text evidence="4">Belongs to the MMACHC family.</text>
</comment>
<reference evidence="23" key="3">
    <citation type="submission" date="2025-09" db="UniProtKB">
        <authorList>
            <consortium name="Ensembl"/>
        </authorList>
    </citation>
    <scope>IDENTIFICATION</scope>
</reference>
<keyword evidence="11" id="KW-0288">FMN</keyword>
<evidence type="ECO:0000256" key="21">
    <source>
        <dbReference type="ARBA" id="ARBA00048537"/>
    </source>
</evidence>
<evidence type="ECO:0000256" key="12">
    <source>
        <dbReference type="ARBA" id="ARBA00022827"/>
    </source>
</evidence>
<evidence type="ECO:0000256" key="2">
    <source>
        <dbReference type="ARBA" id="ARBA00001974"/>
    </source>
</evidence>
<dbReference type="PANTHER" id="PTHR31457">
    <property type="entry name" value="METHYLMALONIC ACIDURIA AND HOMOCYSTINURIA TYPE C PROTEIN"/>
    <property type="match status" value="1"/>
</dbReference>
<evidence type="ECO:0000256" key="14">
    <source>
        <dbReference type="ARBA" id="ARBA00023002"/>
    </source>
</evidence>
<comment type="cofactor">
    <cofactor evidence="1">
        <name>FMN</name>
        <dbReference type="ChEBI" id="CHEBI:58210"/>
    </cofactor>
</comment>
<dbReference type="EC" id="1.16.1.6" evidence="6"/>
<comment type="catalytic activity">
    <reaction evidence="20">
        <text>2 cob(II)alamin-[cyanocobalamin reductase] + 2 hydrogen cyanide + NADP(+) = 2 cyanocob(III)alamin + 2 apo-[cyanocobalamin reductase] + NADPH + H(+)</text>
        <dbReference type="Rhea" id="RHEA:16113"/>
        <dbReference type="Rhea" id="RHEA-COMP:14717"/>
        <dbReference type="Rhea" id="RHEA-COMP:14718"/>
        <dbReference type="ChEBI" id="CHEBI:15378"/>
        <dbReference type="ChEBI" id="CHEBI:16304"/>
        <dbReference type="ChEBI" id="CHEBI:17439"/>
        <dbReference type="ChEBI" id="CHEBI:18407"/>
        <dbReference type="ChEBI" id="CHEBI:57783"/>
        <dbReference type="ChEBI" id="CHEBI:58349"/>
        <dbReference type="ChEBI" id="CHEBI:83228"/>
        <dbReference type="EC" id="1.16.1.6"/>
    </reaction>
    <physiologicalReaction direction="right-to-left" evidence="20">
        <dbReference type="Rhea" id="RHEA:16115"/>
    </physiologicalReaction>
</comment>
<sequence>FTFCDMDSHAILSKLRETLNPLGMETYLFKVGWYNDTVIPSFKLPYDNDTLCAVILTIPSFFENAFLPNLSTFFSQSDSKDPIDKCIAHHINSALSNLDINGVEVMYDYEILPNRRPKVLVQTAAHVSGAAFYYQRHHCNSKCLNDHWDKNRRIYGVCIHPKYGGWFAIRAVLVFKDMKDPDLQIQPPTDCVKSRNDRIDLLERFNGNWKDWTYRDIIPVVEKYSELQKLYFITAPKERKHTL</sequence>
<comment type="catalytic activity">
    <reaction evidence="19">
        <text>apo-[alkylcobalamin reductase] + methylcob(III)alamin + glutathione = S-methyl glutathione + cob(I)alamin-[alkylcobalamin reductase] + H(+)</text>
        <dbReference type="Rhea" id="RHEA:63132"/>
        <dbReference type="Rhea" id="RHEA-COMP:14730"/>
        <dbReference type="Rhea" id="RHEA-COMP:14731"/>
        <dbReference type="ChEBI" id="CHEBI:15378"/>
        <dbReference type="ChEBI" id="CHEBI:28115"/>
        <dbReference type="ChEBI" id="CHEBI:57925"/>
        <dbReference type="ChEBI" id="CHEBI:60488"/>
        <dbReference type="ChEBI" id="CHEBI:83228"/>
        <dbReference type="ChEBI" id="CHEBI:141467"/>
        <dbReference type="EC" id="2.5.1.151"/>
    </reaction>
    <physiologicalReaction direction="left-to-right" evidence="19">
        <dbReference type="Rhea" id="RHEA:63133"/>
    </physiologicalReaction>
</comment>
<keyword evidence="10" id="KW-0285">Flavoprotein</keyword>
<keyword evidence="14" id="KW-0560">Oxidoreductase</keyword>
<dbReference type="GO" id="GO:0009235">
    <property type="term" value="P:cobalamin metabolic process"/>
    <property type="evidence" value="ECO:0007669"/>
    <property type="project" value="TreeGrafter"/>
</dbReference>
<evidence type="ECO:0000313" key="23">
    <source>
        <dbReference type="Ensembl" id="ENSCSAVP00000007488.1"/>
    </source>
</evidence>
<proteinExistence type="inferred from homology"/>
<dbReference type="PANTHER" id="PTHR31457:SF2">
    <property type="entry name" value="CYANOCOBALAMIN REDUCTASE _ ALKYLCOBALAMIN DEALKYLASE"/>
    <property type="match status" value="1"/>
</dbReference>
<dbReference type="GO" id="GO:0031419">
    <property type="term" value="F:cobalamin binding"/>
    <property type="evidence" value="ECO:0007669"/>
    <property type="project" value="UniProtKB-KW"/>
</dbReference>
<dbReference type="GO" id="GO:0071949">
    <property type="term" value="F:FAD binding"/>
    <property type="evidence" value="ECO:0007669"/>
    <property type="project" value="TreeGrafter"/>
</dbReference>
<evidence type="ECO:0000256" key="13">
    <source>
        <dbReference type="ARBA" id="ARBA00022857"/>
    </source>
</evidence>
<evidence type="ECO:0000256" key="19">
    <source>
        <dbReference type="ARBA" id="ARBA00047294"/>
    </source>
</evidence>
<name>H2YQ80_CIOSA</name>
<reference evidence="23" key="2">
    <citation type="submission" date="2025-08" db="UniProtKB">
        <authorList>
            <consortium name="Ensembl"/>
        </authorList>
    </citation>
    <scope>IDENTIFICATION</scope>
</reference>